<feature type="region of interest" description="Disordered" evidence="1">
    <location>
        <begin position="137"/>
        <end position="156"/>
    </location>
</feature>
<protein>
    <submittedName>
        <fullName evidence="2">Uncharacterized protein</fullName>
    </submittedName>
</protein>
<comment type="caution">
    <text evidence="2">The sequence shown here is derived from an EMBL/GenBank/DDBJ whole genome shotgun (WGS) entry which is preliminary data.</text>
</comment>
<proteinExistence type="predicted"/>
<evidence type="ECO:0000256" key="1">
    <source>
        <dbReference type="SAM" id="MobiDB-lite"/>
    </source>
</evidence>
<gene>
    <name evidence="2" type="ORF">KIN20_028189</name>
</gene>
<dbReference type="AlphaFoldDB" id="A0AAD5R0M6"/>
<name>A0AAD5R0M6_PARTN</name>
<feature type="region of interest" description="Disordered" evidence="1">
    <location>
        <begin position="92"/>
        <end position="131"/>
    </location>
</feature>
<organism evidence="2 3">
    <name type="scientific">Parelaphostrongylus tenuis</name>
    <name type="common">Meningeal worm</name>
    <dbReference type="NCBI Taxonomy" id="148309"/>
    <lineage>
        <taxon>Eukaryota</taxon>
        <taxon>Metazoa</taxon>
        <taxon>Ecdysozoa</taxon>
        <taxon>Nematoda</taxon>
        <taxon>Chromadorea</taxon>
        <taxon>Rhabditida</taxon>
        <taxon>Rhabditina</taxon>
        <taxon>Rhabditomorpha</taxon>
        <taxon>Strongyloidea</taxon>
        <taxon>Metastrongylidae</taxon>
        <taxon>Parelaphostrongylus</taxon>
    </lineage>
</organism>
<keyword evidence="3" id="KW-1185">Reference proteome</keyword>
<sequence length="156" mass="17666">MPHKVQHALRTDPHYSKRGPRSRSLGGEIGNTVVGEICFYISVQNLKFNETVVRSEKWITSIRSLCNVPAPKRSRYCELRKLISISRIWKQRASEHEKNRTKHKVGASVSLPEHADAPQSEPIQTLSTRLAMPDIQKKALEAKTTSDPQKVERSIG</sequence>
<evidence type="ECO:0000313" key="3">
    <source>
        <dbReference type="Proteomes" id="UP001196413"/>
    </source>
</evidence>
<evidence type="ECO:0000313" key="2">
    <source>
        <dbReference type="EMBL" id="KAJ1367302.1"/>
    </source>
</evidence>
<reference evidence="2" key="1">
    <citation type="submission" date="2021-06" db="EMBL/GenBank/DDBJ databases">
        <title>Parelaphostrongylus tenuis whole genome reference sequence.</title>
        <authorList>
            <person name="Garwood T.J."/>
            <person name="Larsen P.A."/>
            <person name="Fountain-Jones N.M."/>
            <person name="Garbe J.R."/>
            <person name="Macchietto M.G."/>
            <person name="Kania S.A."/>
            <person name="Gerhold R.W."/>
            <person name="Richards J.E."/>
            <person name="Wolf T.M."/>
        </authorList>
    </citation>
    <scope>NUCLEOTIDE SEQUENCE</scope>
    <source>
        <strain evidence="2">MNPRO001-30</strain>
        <tissue evidence="2">Meninges</tissue>
    </source>
</reference>
<dbReference type="Proteomes" id="UP001196413">
    <property type="component" value="Unassembled WGS sequence"/>
</dbReference>
<feature type="region of interest" description="Disordered" evidence="1">
    <location>
        <begin position="1"/>
        <end position="26"/>
    </location>
</feature>
<dbReference type="EMBL" id="JAHQIW010005840">
    <property type="protein sequence ID" value="KAJ1367302.1"/>
    <property type="molecule type" value="Genomic_DNA"/>
</dbReference>
<accession>A0AAD5R0M6</accession>